<dbReference type="PROSITE" id="PS51294">
    <property type="entry name" value="HTH_MYB"/>
    <property type="match status" value="2"/>
</dbReference>
<dbReference type="OrthoDB" id="2143914at2759"/>
<gene>
    <name evidence="8" type="ORF">CEURO_LOCUS1445</name>
</gene>
<dbReference type="AlphaFoldDB" id="A0A9P0YJ42"/>
<feature type="domain" description="HTH myb-type" evidence="7">
    <location>
        <begin position="14"/>
        <end position="66"/>
    </location>
</feature>
<protein>
    <submittedName>
        <fullName evidence="8">Uncharacterized protein</fullName>
    </submittedName>
</protein>
<dbReference type="SUPFAM" id="SSF46689">
    <property type="entry name" value="Homeodomain-like"/>
    <property type="match status" value="1"/>
</dbReference>
<sequence>MNISKMGRSPLCEKNGLKKGPWTPDEDQKLTDYIHKHGHGNWRALPKNAGLERCGKSCRLRWTNYLRPDIKRGRFSFDEEETIIQLHRVLGNKWSAIAASLPGRTDNEIKNYWNTHIRKRLLRMGIDPVTHAPRFLDFFLLQQISLSRLLGGLSPHLLSSRTASLLSSQSPGPITNLGFQNPQDYTMTQTSPILSPAQVTEQPNTDQLLAVDENYWQPNEWESYNKVLPPSNLTGGEDYYLPPLTVEEDGGYYDDPPPSIGGGYPPPSDSSTLYSPSDANDFSCFQPAALLPDFSTPPSTSSSSHLTAEEELKMHHRDVIISYSGQQGNYSLLE</sequence>
<dbReference type="InterPro" id="IPR017930">
    <property type="entry name" value="Myb_dom"/>
</dbReference>
<dbReference type="GO" id="GO:0010597">
    <property type="term" value="P:green leaf volatile biosynthetic process"/>
    <property type="evidence" value="ECO:0007669"/>
    <property type="project" value="UniProtKB-ARBA"/>
</dbReference>
<feature type="region of interest" description="Disordered" evidence="5">
    <location>
        <begin position="1"/>
        <end position="20"/>
    </location>
</feature>
<organism evidence="8 9">
    <name type="scientific">Cuscuta europaea</name>
    <name type="common">European dodder</name>
    <dbReference type="NCBI Taxonomy" id="41803"/>
    <lineage>
        <taxon>Eukaryota</taxon>
        <taxon>Viridiplantae</taxon>
        <taxon>Streptophyta</taxon>
        <taxon>Embryophyta</taxon>
        <taxon>Tracheophyta</taxon>
        <taxon>Spermatophyta</taxon>
        <taxon>Magnoliopsida</taxon>
        <taxon>eudicotyledons</taxon>
        <taxon>Gunneridae</taxon>
        <taxon>Pentapetalae</taxon>
        <taxon>asterids</taxon>
        <taxon>lamiids</taxon>
        <taxon>Solanales</taxon>
        <taxon>Convolvulaceae</taxon>
        <taxon>Cuscuteae</taxon>
        <taxon>Cuscuta</taxon>
        <taxon>Cuscuta subgen. Cuscuta</taxon>
    </lineage>
</organism>
<dbReference type="InterPro" id="IPR015495">
    <property type="entry name" value="Myb_TF_plants"/>
</dbReference>
<dbReference type="PROSITE" id="PS50090">
    <property type="entry name" value="MYB_LIKE"/>
    <property type="match status" value="2"/>
</dbReference>
<dbReference type="FunFam" id="1.10.10.60:FF:000001">
    <property type="entry name" value="MYB-related transcription factor"/>
    <property type="match status" value="1"/>
</dbReference>
<feature type="compositionally biased region" description="Pro residues" evidence="5">
    <location>
        <begin position="255"/>
        <end position="268"/>
    </location>
</feature>
<accession>A0A9P0YJ42</accession>
<name>A0A9P0YJ42_CUSEU</name>
<feature type="domain" description="Myb-like" evidence="6">
    <location>
        <begin position="14"/>
        <end position="66"/>
    </location>
</feature>
<evidence type="ECO:0000256" key="4">
    <source>
        <dbReference type="ARBA" id="ARBA00023242"/>
    </source>
</evidence>
<dbReference type="InterPro" id="IPR001005">
    <property type="entry name" value="SANT/Myb"/>
</dbReference>
<dbReference type="PANTHER" id="PTHR10641">
    <property type="entry name" value="MYB FAMILY TRANSCRIPTION FACTOR"/>
    <property type="match status" value="1"/>
</dbReference>
<evidence type="ECO:0000256" key="1">
    <source>
        <dbReference type="ARBA" id="ARBA00004123"/>
    </source>
</evidence>
<keyword evidence="4" id="KW-0539">Nucleus</keyword>
<dbReference type="InterPro" id="IPR009057">
    <property type="entry name" value="Homeodomain-like_sf"/>
</dbReference>
<feature type="domain" description="Myb-like" evidence="6">
    <location>
        <begin position="67"/>
        <end position="117"/>
    </location>
</feature>
<dbReference type="FunFam" id="1.10.10.60:FF:000349">
    <property type="entry name" value="Transcription factor MYB39"/>
    <property type="match status" value="1"/>
</dbReference>
<keyword evidence="9" id="KW-1185">Reference proteome</keyword>
<keyword evidence="3" id="KW-0238">DNA-binding</keyword>
<feature type="domain" description="HTH myb-type" evidence="7">
    <location>
        <begin position="67"/>
        <end position="121"/>
    </location>
</feature>
<evidence type="ECO:0000259" key="7">
    <source>
        <dbReference type="PROSITE" id="PS51294"/>
    </source>
</evidence>
<dbReference type="PANTHER" id="PTHR10641:SF1232">
    <property type="entry name" value="TRANSCRIPTION FACTOR MYB74"/>
    <property type="match status" value="1"/>
</dbReference>
<dbReference type="SMART" id="SM00717">
    <property type="entry name" value="SANT"/>
    <property type="match status" value="2"/>
</dbReference>
<evidence type="ECO:0000256" key="3">
    <source>
        <dbReference type="ARBA" id="ARBA00023125"/>
    </source>
</evidence>
<dbReference type="Pfam" id="PF00249">
    <property type="entry name" value="Myb_DNA-binding"/>
    <property type="match status" value="2"/>
</dbReference>
<dbReference type="Proteomes" id="UP001152484">
    <property type="component" value="Unassembled WGS sequence"/>
</dbReference>
<feature type="region of interest" description="Disordered" evidence="5">
    <location>
        <begin position="246"/>
        <end position="276"/>
    </location>
</feature>
<comment type="caution">
    <text evidence="8">The sequence shown here is derived from an EMBL/GenBank/DDBJ whole genome shotgun (WGS) entry which is preliminary data.</text>
</comment>
<dbReference type="EMBL" id="CAMAPE010000004">
    <property type="protein sequence ID" value="CAH9059623.1"/>
    <property type="molecule type" value="Genomic_DNA"/>
</dbReference>
<evidence type="ECO:0000256" key="2">
    <source>
        <dbReference type="ARBA" id="ARBA00022737"/>
    </source>
</evidence>
<proteinExistence type="predicted"/>
<comment type="subcellular location">
    <subcellularLocation>
        <location evidence="1">Nucleus</location>
    </subcellularLocation>
</comment>
<evidence type="ECO:0000259" key="6">
    <source>
        <dbReference type="PROSITE" id="PS50090"/>
    </source>
</evidence>
<dbReference type="Gene3D" id="1.10.10.60">
    <property type="entry name" value="Homeodomain-like"/>
    <property type="match status" value="2"/>
</dbReference>
<keyword evidence="2" id="KW-0677">Repeat</keyword>
<dbReference type="CDD" id="cd00167">
    <property type="entry name" value="SANT"/>
    <property type="match status" value="2"/>
</dbReference>
<evidence type="ECO:0000313" key="9">
    <source>
        <dbReference type="Proteomes" id="UP001152484"/>
    </source>
</evidence>
<dbReference type="GO" id="GO:0005634">
    <property type="term" value="C:nucleus"/>
    <property type="evidence" value="ECO:0007669"/>
    <property type="project" value="UniProtKB-SubCell"/>
</dbReference>
<dbReference type="GO" id="GO:0000976">
    <property type="term" value="F:transcription cis-regulatory region binding"/>
    <property type="evidence" value="ECO:0007669"/>
    <property type="project" value="UniProtKB-ARBA"/>
</dbReference>
<evidence type="ECO:0000256" key="5">
    <source>
        <dbReference type="SAM" id="MobiDB-lite"/>
    </source>
</evidence>
<reference evidence="8" key="1">
    <citation type="submission" date="2022-07" db="EMBL/GenBank/DDBJ databases">
        <authorList>
            <person name="Macas J."/>
            <person name="Novak P."/>
            <person name="Neumann P."/>
        </authorList>
    </citation>
    <scope>NUCLEOTIDE SEQUENCE</scope>
</reference>
<evidence type="ECO:0000313" key="8">
    <source>
        <dbReference type="EMBL" id="CAH9059623.1"/>
    </source>
</evidence>